<organism evidence="3 4">
    <name type="scientific">Pseudomonas frederiksbergensis</name>
    <dbReference type="NCBI Taxonomy" id="104087"/>
    <lineage>
        <taxon>Bacteria</taxon>
        <taxon>Pseudomonadati</taxon>
        <taxon>Pseudomonadota</taxon>
        <taxon>Gammaproteobacteria</taxon>
        <taxon>Pseudomonadales</taxon>
        <taxon>Pseudomonadaceae</taxon>
        <taxon>Pseudomonas</taxon>
    </lineage>
</organism>
<dbReference type="SUPFAM" id="SSF53955">
    <property type="entry name" value="Lysozyme-like"/>
    <property type="match status" value="1"/>
</dbReference>
<dbReference type="RefSeq" id="WP_071555887.1">
    <property type="nucleotide sequence ID" value="NZ_CP017887.1"/>
</dbReference>
<reference evidence="4" key="1">
    <citation type="submission" date="2016-10" db="EMBL/GenBank/DDBJ databases">
        <title>Pseudomonas frederiksbergensis ERGS4:02 complete genome.</title>
        <authorList>
            <person name="Kumar R."/>
            <person name="Acharya V."/>
            <person name="Singh D."/>
        </authorList>
    </citation>
    <scope>NUCLEOTIDE SEQUENCE [LARGE SCALE GENOMIC DNA]</scope>
    <source>
        <strain evidence="4">ERGS4:02</strain>
        <plasmid evidence="4">Plasmid unnamed1</plasmid>
    </source>
</reference>
<gene>
    <name evidence="3" type="ORF">BLL42_26935</name>
</gene>
<protein>
    <recommendedName>
        <fullName evidence="2">Transglycosylase SLT domain-containing protein</fullName>
    </recommendedName>
</protein>
<dbReference type="CDD" id="cd13400">
    <property type="entry name" value="LT_IagB-like"/>
    <property type="match status" value="1"/>
</dbReference>
<dbReference type="InterPro" id="IPR023346">
    <property type="entry name" value="Lysozyme-like_dom_sf"/>
</dbReference>
<evidence type="ECO:0000313" key="3">
    <source>
        <dbReference type="EMBL" id="APC19380.1"/>
    </source>
</evidence>
<feature type="signal peptide" evidence="1">
    <location>
        <begin position="1"/>
        <end position="23"/>
    </location>
</feature>
<dbReference type="Pfam" id="PF01464">
    <property type="entry name" value="SLT"/>
    <property type="match status" value="1"/>
</dbReference>
<dbReference type="Proteomes" id="UP000182567">
    <property type="component" value="Plasmid unnamed1"/>
</dbReference>
<name>A0A1J0EUA5_9PSED</name>
<keyword evidence="1" id="KW-0732">Signal</keyword>
<feature type="chain" id="PRO_5009611157" description="Transglycosylase SLT domain-containing protein" evidence="1">
    <location>
        <begin position="24"/>
        <end position="186"/>
    </location>
</feature>
<geneLocation type="plasmid" evidence="3">
    <name>unnamed1</name>
</geneLocation>
<keyword evidence="3" id="KW-0614">Plasmid</keyword>
<evidence type="ECO:0000259" key="2">
    <source>
        <dbReference type="Pfam" id="PF01464"/>
    </source>
</evidence>
<proteinExistence type="predicted"/>
<feature type="domain" description="Transglycosylase SLT" evidence="2">
    <location>
        <begin position="31"/>
        <end position="155"/>
    </location>
</feature>
<accession>A0A1J0EUA5</accession>
<dbReference type="AlphaFoldDB" id="A0A1J0EUA5"/>
<dbReference type="GeneID" id="46911928"/>
<dbReference type="InterPro" id="IPR008258">
    <property type="entry name" value="Transglycosylase_SLT_dom_1"/>
</dbReference>
<dbReference type="OrthoDB" id="5945995at2"/>
<evidence type="ECO:0000313" key="4">
    <source>
        <dbReference type="Proteomes" id="UP000182567"/>
    </source>
</evidence>
<evidence type="ECO:0000256" key="1">
    <source>
        <dbReference type="SAM" id="SignalP"/>
    </source>
</evidence>
<dbReference type="EMBL" id="CP017887">
    <property type="protein sequence ID" value="APC19380.1"/>
    <property type="molecule type" value="Genomic_DNA"/>
</dbReference>
<sequence length="186" mass="21052">MRKTLRIIVFSTAAACTAPNVFAFDLRGTVWEEFGKPKALDPLLLYAVALQESRIAAGGSKVRPHPYAINCKGTGAFYPETRVKAEEILRRELKRTNLCDVGLMQVNIRWNGYRVDRVEDLFELRTNVKVGAQILREAIDARPGDMELAIGGYNTQNPDLEETSRDYARKVLSIWRRLQILSAQVK</sequence>
<dbReference type="Gene3D" id="1.10.530.10">
    <property type="match status" value="1"/>
</dbReference>